<protein>
    <submittedName>
        <fullName evidence="1">Unnamed protein product</fullName>
    </submittedName>
</protein>
<reference evidence="1" key="1">
    <citation type="submission" date="2023-04" db="EMBL/GenBank/DDBJ databases">
        <title>Candida boidinii NBRC 1967.</title>
        <authorList>
            <person name="Ichikawa N."/>
            <person name="Sato H."/>
            <person name="Tonouchi N."/>
        </authorList>
    </citation>
    <scope>NUCLEOTIDE SEQUENCE</scope>
    <source>
        <strain evidence="1">NBRC 1967</strain>
    </source>
</reference>
<keyword evidence="2" id="KW-1185">Reference proteome</keyword>
<organism evidence="1 2">
    <name type="scientific">Candida boidinii</name>
    <name type="common">Yeast</name>
    <dbReference type="NCBI Taxonomy" id="5477"/>
    <lineage>
        <taxon>Eukaryota</taxon>
        <taxon>Fungi</taxon>
        <taxon>Dikarya</taxon>
        <taxon>Ascomycota</taxon>
        <taxon>Saccharomycotina</taxon>
        <taxon>Pichiomycetes</taxon>
        <taxon>Pichiales</taxon>
        <taxon>Pichiaceae</taxon>
        <taxon>Ogataea</taxon>
        <taxon>Ogataea/Candida clade</taxon>
    </lineage>
</organism>
<evidence type="ECO:0000313" key="1">
    <source>
        <dbReference type="EMBL" id="GME99240.1"/>
    </source>
</evidence>
<evidence type="ECO:0000313" key="2">
    <source>
        <dbReference type="Proteomes" id="UP001165101"/>
    </source>
</evidence>
<proteinExistence type="predicted"/>
<sequence>MTYSTEASKWSAFQFKDPFAADQFYVCNKITKVCCRPNCDMGGSNVAKDDIFFVESIDKIGESGFTACKFCLPEKYSINHMNQLDGSFVEIDLELLVNTVKFVNKSISFIEPLMNEEEEKNNVLKANALKSSLGVKARNGVPPSPASSLVDSQEGSISKNDCNHLKLIDLACRHIALAALSTSAIVVCHKRKKEEKEREEVVYLVSRN</sequence>
<dbReference type="EMBL" id="BSXV01003885">
    <property type="protein sequence ID" value="GME99240.1"/>
    <property type="molecule type" value="Genomic_DNA"/>
</dbReference>
<dbReference type="Proteomes" id="UP001165101">
    <property type="component" value="Unassembled WGS sequence"/>
</dbReference>
<name>A0ACB5U193_CANBO</name>
<comment type="caution">
    <text evidence="1">The sequence shown here is derived from an EMBL/GenBank/DDBJ whole genome shotgun (WGS) entry which is preliminary data.</text>
</comment>
<accession>A0ACB5U193</accession>
<gene>
    <name evidence="1" type="ORF">Cboi01_000522600</name>
</gene>